<dbReference type="AlphaFoldDB" id="A0A7Y2E682"/>
<dbReference type="PIRSF" id="PIRSF017617">
    <property type="entry name" value="Thr_aldolase"/>
    <property type="match status" value="1"/>
</dbReference>
<dbReference type="GO" id="GO:0006567">
    <property type="term" value="P:L-threonine catabolic process"/>
    <property type="evidence" value="ECO:0007669"/>
    <property type="project" value="TreeGrafter"/>
</dbReference>
<dbReference type="InterPro" id="IPR001597">
    <property type="entry name" value="ArAA_b-elim_lyase/Thr_aldolase"/>
</dbReference>
<dbReference type="SUPFAM" id="SSF53383">
    <property type="entry name" value="PLP-dependent transferases"/>
    <property type="match status" value="1"/>
</dbReference>
<feature type="modified residue" description="N6-(pyridoxal phosphate)lysine" evidence="5">
    <location>
        <position position="201"/>
    </location>
</feature>
<dbReference type="InterPro" id="IPR015421">
    <property type="entry name" value="PyrdxlP-dep_Trfase_major"/>
</dbReference>
<evidence type="ECO:0000256" key="4">
    <source>
        <dbReference type="ARBA" id="ARBA00023239"/>
    </source>
</evidence>
<evidence type="ECO:0000313" key="7">
    <source>
        <dbReference type="EMBL" id="NNF05921.1"/>
    </source>
</evidence>
<dbReference type="InterPro" id="IPR015422">
    <property type="entry name" value="PyrdxlP-dep_Trfase_small"/>
</dbReference>
<dbReference type="PANTHER" id="PTHR48097:SF9">
    <property type="entry name" value="L-THREONINE ALDOLASE"/>
    <property type="match status" value="1"/>
</dbReference>
<proteinExistence type="inferred from homology"/>
<evidence type="ECO:0000256" key="3">
    <source>
        <dbReference type="ARBA" id="ARBA00022898"/>
    </source>
</evidence>
<keyword evidence="4" id="KW-0456">Lyase</keyword>
<comment type="similarity">
    <text evidence="2">Belongs to the threonine aldolase family.</text>
</comment>
<dbReference type="Pfam" id="PF01212">
    <property type="entry name" value="Beta_elim_lyase"/>
    <property type="match status" value="1"/>
</dbReference>
<feature type="domain" description="Aromatic amino acid beta-eliminating lyase/threonine aldolase" evidence="6">
    <location>
        <begin position="5"/>
        <end position="287"/>
    </location>
</feature>
<dbReference type="NCBIfam" id="NF041359">
    <property type="entry name" value="GntG_guanitoxin"/>
    <property type="match status" value="1"/>
</dbReference>
<dbReference type="PANTHER" id="PTHR48097">
    <property type="entry name" value="L-THREONINE ALDOLASE-RELATED"/>
    <property type="match status" value="1"/>
</dbReference>
<comment type="caution">
    <text evidence="7">The sequence shown here is derived from an EMBL/GenBank/DDBJ whole genome shotgun (WGS) entry which is preliminary data.</text>
</comment>
<accession>A0A7Y2E682</accession>
<evidence type="ECO:0000259" key="6">
    <source>
        <dbReference type="Pfam" id="PF01212"/>
    </source>
</evidence>
<dbReference type="GO" id="GO:0008732">
    <property type="term" value="F:L-allo-threonine aldolase activity"/>
    <property type="evidence" value="ECO:0007669"/>
    <property type="project" value="TreeGrafter"/>
</dbReference>
<dbReference type="GO" id="GO:0005829">
    <property type="term" value="C:cytosol"/>
    <property type="evidence" value="ECO:0007669"/>
    <property type="project" value="TreeGrafter"/>
</dbReference>
<comment type="cofactor">
    <cofactor evidence="1">
        <name>pyridoxal 5'-phosphate</name>
        <dbReference type="ChEBI" id="CHEBI:597326"/>
    </cofactor>
</comment>
<gene>
    <name evidence="7" type="ORF">HKN21_04110</name>
</gene>
<dbReference type="Proteomes" id="UP000547674">
    <property type="component" value="Unassembled WGS sequence"/>
</dbReference>
<dbReference type="Gene3D" id="3.40.640.10">
    <property type="entry name" value="Type I PLP-dependent aspartate aminotransferase-like (Major domain)"/>
    <property type="match status" value="1"/>
</dbReference>
<dbReference type="EMBL" id="JABDJR010000154">
    <property type="protein sequence ID" value="NNF05921.1"/>
    <property type="molecule type" value="Genomic_DNA"/>
</dbReference>
<dbReference type="InterPro" id="IPR015424">
    <property type="entry name" value="PyrdxlP-dep_Trfase"/>
</dbReference>
<sequence>MSLVDLRSDTVTRPTPAMRQAMAQAEVGDDVFGDDPTVNLLQEKVAAFFGKEAALFVPSGTMANQLAVSVLTEPGTQLILDEGAHILNYEGGAPAALWGVQLHPLTSENGKPKPQAVRGAIRPKNEHFAPAVALALENTHNRAGGSYWRMDEITAITQEARKLDLKLHLDGARLWNALAASKLDPKTVAAPFDTVSVCFSKGMGAPVGSVLVGSSALIEKARFTRKRLGGGMRQAGILAAAALHALEHHRKRLVEDHARAAALAHVLSSFPGVEVLPVETNIVIADLSGRKETQIDMVETLKEHGVWVVGFGENRFRCVTHLDVDDAGIEFATTVFQKVLGAAV</sequence>
<dbReference type="CDD" id="cd06502">
    <property type="entry name" value="TA_like"/>
    <property type="match status" value="1"/>
</dbReference>
<name>A0A7Y2E682_UNCEI</name>
<evidence type="ECO:0000256" key="5">
    <source>
        <dbReference type="PIRSR" id="PIRSR017617-1"/>
    </source>
</evidence>
<evidence type="ECO:0000256" key="2">
    <source>
        <dbReference type="ARBA" id="ARBA00006966"/>
    </source>
</evidence>
<dbReference type="FunFam" id="3.40.640.10:FF:000030">
    <property type="entry name" value="Low-specificity L-threonine aldolase"/>
    <property type="match status" value="1"/>
</dbReference>
<evidence type="ECO:0000256" key="1">
    <source>
        <dbReference type="ARBA" id="ARBA00001933"/>
    </source>
</evidence>
<protein>
    <submittedName>
        <fullName evidence="7">Low specificity L-threonine aldolase</fullName>
    </submittedName>
</protein>
<dbReference type="Gene3D" id="3.90.1150.10">
    <property type="entry name" value="Aspartate Aminotransferase, domain 1"/>
    <property type="match status" value="1"/>
</dbReference>
<dbReference type="InterPro" id="IPR023603">
    <property type="entry name" value="Low_specificity_L-TA-like"/>
</dbReference>
<reference evidence="7 8" key="1">
    <citation type="submission" date="2020-03" db="EMBL/GenBank/DDBJ databases">
        <title>Metabolic flexibility allows generalist bacteria to become dominant in a frequently disturbed ecosystem.</title>
        <authorList>
            <person name="Chen Y.-J."/>
            <person name="Leung P.M."/>
            <person name="Bay S.K."/>
            <person name="Hugenholtz P."/>
            <person name="Kessler A.J."/>
            <person name="Shelley G."/>
            <person name="Waite D.W."/>
            <person name="Cook P.L."/>
            <person name="Greening C."/>
        </authorList>
    </citation>
    <scope>NUCLEOTIDE SEQUENCE [LARGE SCALE GENOMIC DNA]</scope>
    <source>
        <strain evidence="7">SS_bin_28</strain>
    </source>
</reference>
<evidence type="ECO:0000313" key="8">
    <source>
        <dbReference type="Proteomes" id="UP000547674"/>
    </source>
</evidence>
<dbReference type="GO" id="GO:0006545">
    <property type="term" value="P:glycine biosynthetic process"/>
    <property type="evidence" value="ECO:0007669"/>
    <property type="project" value="TreeGrafter"/>
</dbReference>
<keyword evidence="3" id="KW-0663">Pyridoxal phosphate</keyword>
<organism evidence="7 8">
    <name type="scientific">Eiseniibacteriota bacterium</name>
    <dbReference type="NCBI Taxonomy" id="2212470"/>
    <lineage>
        <taxon>Bacteria</taxon>
        <taxon>Candidatus Eiseniibacteriota</taxon>
    </lineage>
</organism>